<dbReference type="PANTHER" id="PTHR36755">
    <property type="entry name" value="PROTEIN, PUTATIVE-RELATED"/>
    <property type="match status" value="1"/>
</dbReference>
<dbReference type="EMBL" id="JADCNM010000004">
    <property type="protein sequence ID" value="KAG0486498.1"/>
    <property type="molecule type" value="Genomic_DNA"/>
</dbReference>
<organism evidence="2 3">
    <name type="scientific">Vanilla planifolia</name>
    <name type="common">Vanilla</name>
    <dbReference type="NCBI Taxonomy" id="51239"/>
    <lineage>
        <taxon>Eukaryota</taxon>
        <taxon>Viridiplantae</taxon>
        <taxon>Streptophyta</taxon>
        <taxon>Embryophyta</taxon>
        <taxon>Tracheophyta</taxon>
        <taxon>Spermatophyta</taxon>
        <taxon>Magnoliopsida</taxon>
        <taxon>Liliopsida</taxon>
        <taxon>Asparagales</taxon>
        <taxon>Orchidaceae</taxon>
        <taxon>Vanilloideae</taxon>
        <taxon>Vanilleae</taxon>
        <taxon>Vanilla</taxon>
    </lineage>
</organism>
<keyword evidence="1" id="KW-0472">Membrane</keyword>
<dbReference type="Proteomes" id="UP000639772">
    <property type="component" value="Unassembled WGS sequence"/>
</dbReference>
<feature type="transmembrane region" description="Helical" evidence="1">
    <location>
        <begin position="81"/>
        <end position="99"/>
    </location>
</feature>
<dbReference type="AlphaFoldDB" id="A0A835RHM2"/>
<sequence length="133" mass="14231">MIKWWGGARSAHVESPLVDVDSSSPRRPAIVVFVFSFLLAKITYRSRQAFWFDFQGNFHATLRGLALLYLRIWCMEIKPVVALRAIFVGGLAAFAKLAGAMKAAGGVKVGAAAAAMTAAATAAVSGSKNEKEK</sequence>
<protein>
    <submittedName>
        <fullName evidence="2">Uncharacterized protein</fullName>
    </submittedName>
</protein>
<keyword evidence="1" id="KW-0812">Transmembrane</keyword>
<reference evidence="2 3" key="1">
    <citation type="journal article" date="2020" name="Nat. Food">
        <title>A phased Vanilla planifolia genome enables genetic improvement of flavour and production.</title>
        <authorList>
            <person name="Hasing T."/>
            <person name="Tang H."/>
            <person name="Brym M."/>
            <person name="Khazi F."/>
            <person name="Huang T."/>
            <person name="Chambers A.H."/>
        </authorList>
    </citation>
    <scope>NUCLEOTIDE SEQUENCE [LARGE SCALE GENOMIC DNA]</scope>
    <source>
        <tissue evidence="2">Leaf</tissue>
    </source>
</reference>
<comment type="caution">
    <text evidence="2">The sequence shown here is derived from an EMBL/GenBank/DDBJ whole genome shotgun (WGS) entry which is preliminary data.</text>
</comment>
<evidence type="ECO:0000313" key="2">
    <source>
        <dbReference type="EMBL" id="KAG0486498.1"/>
    </source>
</evidence>
<accession>A0A835RHM2</accession>
<evidence type="ECO:0000313" key="3">
    <source>
        <dbReference type="Proteomes" id="UP000639772"/>
    </source>
</evidence>
<name>A0A835RHM2_VANPL</name>
<proteinExistence type="predicted"/>
<dbReference type="PANTHER" id="PTHR36755:SF1">
    <property type="entry name" value="OS06G0149300 PROTEIN"/>
    <property type="match status" value="1"/>
</dbReference>
<gene>
    <name evidence="2" type="ORF">HPP92_008593</name>
</gene>
<feature type="transmembrane region" description="Helical" evidence="1">
    <location>
        <begin position="105"/>
        <end position="124"/>
    </location>
</feature>
<keyword evidence="1" id="KW-1133">Transmembrane helix</keyword>
<evidence type="ECO:0000256" key="1">
    <source>
        <dbReference type="SAM" id="Phobius"/>
    </source>
</evidence>